<dbReference type="PANTHER" id="PTHR46363:SF1">
    <property type="entry name" value="DEOXYRIBONUCLEASE TATDN2-RELATED"/>
    <property type="match status" value="1"/>
</dbReference>
<dbReference type="SUPFAM" id="SSF51556">
    <property type="entry name" value="Metallo-dependent hydrolases"/>
    <property type="match status" value="1"/>
</dbReference>
<comment type="similarity">
    <text evidence="1">Belongs to the metallo-dependent hydrolases superfamily. TatD-type hydrolase family.</text>
</comment>
<evidence type="ECO:0000256" key="1">
    <source>
        <dbReference type="ARBA" id="ARBA00009275"/>
    </source>
</evidence>
<dbReference type="CDD" id="cd01310">
    <property type="entry name" value="TatD_DNAse"/>
    <property type="match status" value="1"/>
</dbReference>
<feature type="compositionally biased region" description="Polar residues" evidence="3">
    <location>
        <begin position="149"/>
        <end position="178"/>
    </location>
</feature>
<protein>
    <submittedName>
        <fullName evidence="4">Uncharacterized protein</fullName>
    </submittedName>
</protein>
<dbReference type="InterPro" id="IPR001130">
    <property type="entry name" value="TatD-like"/>
</dbReference>
<evidence type="ECO:0000313" key="6">
    <source>
        <dbReference type="Proteomes" id="UP000663864"/>
    </source>
</evidence>
<evidence type="ECO:0000313" key="5">
    <source>
        <dbReference type="EMBL" id="CAF3551949.1"/>
    </source>
</evidence>
<dbReference type="InterPro" id="IPR032466">
    <property type="entry name" value="Metal_Hydrolase"/>
</dbReference>
<dbReference type="Proteomes" id="UP000663864">
    <property type="component" value="Unassembled WGS sequence"/>
</dbReference>
<dbReference type="Gene3D" id="3.20.20.140">
    <property type="entry name" value="Metal-dependent hydrolases"/>
    <property type="match status" value="1"/>
</dbReference>
<keyword evidence="2" id="KW-0378">Hydrolase</keyword>
<dbReference type="GO" id="GO:0016788">
    <property type="term" value="F:hydrolase activity, acting on ester bonds"/>
    <property type="evidence" value="ECO:0007669"/>
    <property type="project" value="InterPro"/>
</dbReference>
<sequence>MSNTISLSPDKNRKRPSVSSKCLLNIKSIVTQNVSINNNNKTACLRSPTSIPPPLPVINSLISSKDSINNFDNTKEIENKNRKKSQSFPNQNILIECIKKSDLKKTFDQQISTINGHDRIQYENSKSPSISIELSQVSINKTEHRKLPSRTSSNSNISKETNSEQNSSQKSLQMNKNEPSIIPPLPLKCSIYPFDLSSSSDRTKPLLSFPTQPSNNLNETKLNEHSIPNCQLIPIHRFDSTSQSISTIDEDEDDDINLSQSIIIVNSSLHLPVDPIVSNQTISMKARLSERTEKEFYNHRKVKMNSYDPSPHFSRSYTRLPHSLRNMNSLQSGTIRSPTMITPAFRRQFPQFESVRTPIQKSSMIKQEFQSKIPSELFDCCQTETVSLTTEIITTQRSVNQRNSQRQTTTIETSLNESEARLNYFRDVEKIREIMINVSKRLIQENDSITKIPIVDTHCHFDLIFDRLRIKHNNLKKYFNDYNEYYPSGLSFELAIQVFWRPKHLTENNWINWYSSYLDDERVYGSCGIHPHWSSAWNETSIDDIERCLKHPKIVAIGEIGLDFGPKNECLIHEQRRAFEAQLKLAAKWLKPIVIHSRDAYQETFQLMRQYLESDHKIHLHCFVGTMNDVELFTSYFTEIKFGFTPIITRTNFLHTTIQQLELTQILSETDSPYFTPEELSTLSRCAHPGMVYSVVETIAQLRHLPVMDVACQLRENARHIYGV</sequence>
<dbReference type="PANTHER" id="PTHR46363">
    <property type="entry name" value="DEOXYRIBONUCLEASE TATDN2-RELATED"/>
    <property type="match status" value="1"/>
</dbReference>
<feature type="region of interest" description="Disordered" evidence="3">
    <location>
        <begin position="141"/>
        <end position="179"/>
    </location>
</feature>
<name>A0A813ZV49_9BILA</name>
<evidence type="ECO:0000313" key="4">
    <source>
        <dbReference type="EMBL" id="CAF0904587.1"/>
    </source>
</evidence>
<dbReference type="EMBL" id="CAJOBD010000046">
    <property type="protein sequence ID" value="CAF3551949.1"/>
    <property type="molecule type" value="Genomic_DNA"/>
</dbReference>
<organism evidence="4 6">
    <name type="scientific">Rotaria sordida</name>
    <dbReference type="NCBI Taxonomy" id="392033"/>
    <lineage>
        <taxon>Eukaryota</taxon>
        <taxon>Metazoa</taxon>
        <taxon>Spiralia</taxon>
        <taxon>Gnathifera</taxon>
        <taxon>Rotifera</taxon>
        <taxon>Eurotatoria</taxon>
        <taxon>Bdelloidea</taxon>
        <taxon>Philodinida</taxon>
        <taxon>Philodinidae</taxon>
        <taxon>Rotaria</taxon>
    </lineage>
</organism>
<dbReference type="InterPro" id="IPR018228">
    <property type="entry name" value="DNase_TatD-rel_CS"/>
</dbReference>
<dbReference type="PROSITE" id="PS01137">
    <property type="entry name" value="TATD_1"/>
    <property type="match status" value="1"/>
</dbReference>
<dbReference type="Pfam" id="PF01026">
    <property type="entry name" value="TatD_DNase"/>
    <property type="match status" value="1"/>
</dbReference>
<dbReference type="AlphaFoldDB" id="A0A813ZV49"/>
<evidence type="ECO:0000256" key="2">
    <source>
        <dbReference type="ARBA" id="ARBA00022801"/>
    </source>
</evidence>
<comment type="caution">
    <text evidence="4">The sequence shown here is derived from an EMBL/GenBank/DDBJ whole genome shotgun (WGS) entry which is preliminary data.</text>
</comment>
<proteinExistence type="inferred from homology"/>
<evidence type="ECO:0000256" key="3">
    <source>
        <dbReference type="SAM" id="MobiDB-lite"/>
    </source>
</evidence>
<accession>A0A813ZV49</accession>
<reference evidence="4" key="1">
    <citation type="submission" date="2021-02" db="EMBL/GenBank/DDBJ databases">
        <authorList>
            <person name="Nowell W R."/>
        </authorList>
    </citation>
    <scope>NUCLEOTIDE SEQUENCE</scope>
</reference>
<dbReference type="EMBL" id="CAJNOT010000231">
    <property type="protein sequence ID" value="CAF0904587.1"/>
    <property type="molecule type" value="Genomic_DNA"/>
</dbReference>
<gene>
    <name evidence="5" type="ORF">JBS370_LOCUS1395</name>
    <name evidence="4" type="ORF">ZHD862_LOCUS7566</name>
</gene>
<dbReference type="Proteomes" id="UP000663836">
    <property type="component" value="Unassembled WGS sequence"/>
</dbReference>